<dbReference type="InterPro" id="IPR014569">
    <property type="entry name" value="Ubq_cyt-c_CBP3-rel"/>
</dbReference>
<dbReference type="InterPro" id="IPR007129">
    <property type="entry name" value="Ubiqinol_cyt_c_chaperone_CPB3"/>
</dbReference>
<dbReference type="InterPro" id="IPR021150">
    <property type="entry name" value="Ubiq_cyt_c_chap"/>
</dbReference>
<evidence type="ECO:0000256" key="2">
    <source>
        <dbReference type="ARBA" id="ARBA00006436"/>
    </source>
</evidence>
<dbReference type="Pfam" id="PF03981">
    <property type="entry name" value="Ubiq_cyt_C_chap"/>
    <property type="match status" value="1"/>
</dbReference>
<accession>A0A1H0H9G9</accession>
<gene>
    <name evidence="4" type="ORF">SAMN05216360_115152</name>
</gene>
<evidence type="ECO:0000256" key="1">
    <source>
        <dbReference type="ARBA" id="ARBA00006407"/>
    </source>
</evidence>
<proteinExistence type="inferred from homology"/>
<dbReference type="STRING" id="582672.SAMN05216360_115152"/>
<dbReference type="EMBL" id="FNHS01000015">
    <property type="protein sequence ID" value="SDO15720.1"/>
    <property type="molecule type" value="Genomic_DNA"/>
</dbReference>
<name>A0A1H0H9G9_9HYPH</name>
<dbReference type="PIRSF" id="PIRSF032079">
    <property type="entry name" value="UCP032079"/>
    <property type="match status" value="1"/>
</dbReference>
<comment type="similarity">
    <text evidence="1">Belongs to the CBP3 family.</text>
</comment>
<dbReference type="Proteomes" id="UP000198704">
    <property type="component" value="Unassembled WGS sequence"/>
</dbReference>
<comment type="similarity">
    <text evidence="2">Belongs to the UPF0174 family.</text>
</comment>
<evidence type="ECO:0000313" key="4">
    <source>
        <dbReference type="EMBL" id="SDO15720.1"/>
    </source>
</evidence>
<feature type="domain" description="Ubiquinol-cytochrome c chaperone" evidence="3">
    <location>
        <begin position="40"/>
        <end position="173"/>
    </location>
</feature>
<evidence type="ECO:0000313" key="5">
    <source>
        <dbReference type="Proteomes" id="UP000198704"/>
    </source>
</evidence>
<dbReference type="AlphaFoldDB" id="A0A1H0H9G9"/>
<dbReference type="PANTHER" id="PTHR12184:SF1">
    <property type="entry name" value="UBIQUINOL-CYTOCHROME-C REDUCTASE COMPLEX ASSEMBLY FACTOR 1"/>
    <property type="match status" value="1"/>
</dbReference>
<dbReference type="PANTHER" id="PTHR12184">
    <property type="entry name" value="UBIQUINOL-CYTOCHROME C REDUCTASE COMPLEX ASSEMBLY FACTOR 1 FAMILY MEMBER"/>
    <property type="match status" value="1"/>
</dbReference>
<keyword evidence="5" id="KW-1185">Reference proteome</keyword>
<organism evidence="4 5">
    <name type="scientific">Methylobacterium phyllostachyos</name>
    <dbReference type="NCBI Taxonomy" id="582672"/>
    <lineage>
        <taxon>Bacteria</taxon>
        <taxon>Pseudomonadati</taxon>
        <taxon>Pseudomonadota</taxon>
        <taxon>Alphaproteobacteria</taxon>
        <taxon>Hyphomicrobiales</taxon>
        <taxon>Methylobacteriaceae</taxon>
        <taxon>Methylobacterium</taxon>
    </lineage>
</organism>
<reference evidence="5" key="1">
    <citation type="submission" date="2016-10" db="EMBL/GenBank/DDBJ databases">
        <authorList>
            <person name="Varghese N."/>
            <person name="Submissions S."/>
        </authorList>
    </citation>
    <scope>NUCLEOTIDE SEQUENCE [LARGE SCALE GENOMIC DNA]</scope>
    <source>
        <strain evidence="5">BL47</strain>
    </source>
</reference>
<protein>
    <submittedName>
        <fullName evidence="4">Cytochrome b pre-mRNA-processing protein 3</fullName>
    </submittedName>
</protein>
<evidence type="ECO:0000259" key="3">
    <source>
        <dbReference type="Pfam" id="PF03981"/>
    </source>
</evidence>
<sequence length="191" mass="19878">MGVAPMIAGLFRRANARRQAVEGLHVALSMAARRPGLYTRLGVPDTVEGRFEALCLHAILVLRRLNRLPAPAAEVAQDLVNSVFTQLDASLRELGVGDMGVGKRMKKLGAAFYGRATGYDAALDAGDTEALRAVLVRNVLGGEGDGAGLAAYVQVSDAALASADLDALLGAGPPFPEPDGFTPIREEGAIA</sequence>